<dbReference type="PATRIC" id="fig|1316928.3.peg.467"/>
<dbReference type="PANTHER" id="PTHR30290:SF65">
    <property type="entry name" value="MONOACYL PHOSPHATIDYLINOSITOL TETRAMANNOSIDE-BINDING PROTEIN LPQW-RELATED"/>
    <property type="match status" value="1"/>
</dbReference>
<evidence type="ECO:0000259" key="2">
    <source>
        <dbReference type="Pfam" id="PF00496"/>
    </source>
</evidence>
<dbReference type="GO" id="GO:1904680">
    <property type="term" value="F:peptide transmembrane transporter activity"/>
    <property type="evidence" value="ECO:0007669"/>
    <property type="project" value="TreeGrafter"/>
</dbReference>
<feature type="compositionally biased region" description="Low complexity" evidence="1">
    <location>
        <begin position="23"/>
        <end position="36"/>
    </location>
</feature>
<evidence type="ECO:0000313" key="3">
    <source>
        <dbReference type="EMBL" id="EON34402.1"/>
    </source>
</evidence>
<sequence length="622" mass="65330">MPRSRPACRSATRDRCGPTVEARPSTPTTRTGRSRPANAAATASLTDVTSRSREFVRILSLVVGLVTVAGLLTACGDDGPPTIDYVVDARISTYNANTVGGNADGVLMATTRLLPGFSLLGPAGQVIPDRDVGTVTQVPGRVPTLRYEFHPEATFSDGVALDCDDLLLAWAAMSGRLPGFTPATTAGYRDIDSVDCAAGDKSATVTFAPGREYRNWLSLFGAGAMVPAHVVARVAGLTDVIDPIRAMDRAAIGRIADAWNTGFDLTFGRVDHAHYPASGPYRIDRYSRSGGLVLVPNEAWWGDKPETSRIVVWGRGTDATRRLPEGRFDVVDVAAGLVDGDVAGSAGAAGPASPARALGVEELVLAGRGVFGDVRMRRAFASCVPRADLARDFGAGAQVWNLRVLSPADNLAGQMNTEFGQAYRRPDIERARGLVRSATGQGAGVDPATGETTASGVAPRTVRIGYVAPTPRWQQMTAAIAASCRAAGLVVDDVSSPELGPDALGRDADVLIVAGGASFAAAGAADPSRDAYALRGGDPLNLSGIREPMVSRGVDQLATTVSAPDRLRLARSIENATWSTMPSVPLFAAPRVRQWKDRVGNVVAGMGRDGTGWNMDRWTIRG</sequence>
<dbReference type="SUPFAM" id="SSF53850">
    <property type="entry name" value="Periplasmic binding protein-like II"/>
    <property type="match status" value="1"/>
</dbReference>
<dbReference type="PANTHER" id="PTHR30290">
    <property type="entry name" value="PERIPLASMIC BINDING COMPONENT OF ABC TRANSPORTER"/>
    <property type="match status" value="1"/>
</dbReference>
<evidence type="ECO:0000313" key="4">
    <source>
        <dbReference type="Proteomes" id="UP000013569"/>
    </source>
</evidence>
<accession>R7YEL2</accession>
<dbReference type="Gene3D" id="3.10.105.10">
    <property type="entry name" value="Dipeptide-binding Protein, Domain 3"/>
    <property type="match status" value="1"/>
</dbReference>
<name>R7YEL2_9ACTN</name>
<gene>
    <name evidence="3" type="ORF">GTC6_02305</name>
</gene>
<reference evidence="3 4" key="1">
    <citation type="journal article" date="2013" name="Genome Announc.">
        <title>Draft Genome Sequence of a Benzothiophene-Desulfurizing Bacterium, Gordona terrae Strain C-6.</title>
        <authorList>
            <person name="Wang W."/>
            <person name="Ma T."/>
            <person name="Ren Y."/>
            <person name="Li G."/>
        </authorList>
    </citation>
    <scope>NUCLEOTIDE SEQUENCE [LARGE SCALE GENOMIC DNA]</scope>
    <source>
        <strain evidence="3 4">C-6</strain>
    </source>
</reference>
<protein>
    <submittedName>
        <fullName evidence="3">ABC-type dipeptide transport system, periplasmic component</fullName>
    </submittedName>
</protein>
<dbReference type="AlphaFoldDB" id="R7YEL2"/>
<dbReference type="Gene3D" id="3.40.190.10">
    <property type="entry name" value="Periplasmic binding protein-like II"/>
    <property type="match status" value="1"/>
</dbReference>
<feature type="domain" description="Solute-binding protein family 5" evidence="2">
    <location>
        <begin position="150"/>
        <end position="492"/>
    </location>
</feature>
<dbReference type="Proteomes" id="UP000013569">
    <property type="component" value="Unassembled WGS sequence"/>
</dbReference>
<dbReference type="EMBL" id="AQPW01000002">
    <property type="protein sequence ID" value="EON34402.1"/>
    <property type="molecule type" value="Genomic_DNA"/>
</dbReference>
<dbReference type="GO" id="GO:0015833">
    <property type="term" value="P:peptide transport"/>
    <property type="evidence" value="ECO:0007669"/>
    <property type="project" value="TreeGrafter"/>
</dbReference>
<dbReference type="Pfam" id="PF00496">
    <property type="entry name" value="SBP_bac_5"/>
    <property type="match status" value="1"/>
</dbReference>
<dbReference type="Gene3D" id="3.90.76.10">
    <property type="entry name" value="Dipeptide-binding Protein, Domain 1"/>
    <property type="match status" value="1"/>
</dbReference>
<feature type="region of interest" description="Disordered" evidence="1">
    <location>
        <begin position="1"/>
        <end position="45"/>
    </location>
</feature>
<comment type="caution">
    <text evidence="3">The sequence shown here is derived from an EMBL/GenBank/DDBJ whole genome shotgun (WGS) entry which is preliminary data.</text>
</comment>
<dbReference type="InterPro" id="IPR039424">
    <property type="entry name" value="SBP_5"/>
</dbReference>
<organism evidence="3 4">
    <name type="scientific">Gordonia terrae C-6</name>
    <dbReference type="NCBI Taxonomy" id="1316928"/>
    <lineage>
        <taxon>Bacteria</taxon>
        <taxon>Bacillati</taxon>
        <taxon>Actinomycetota</taxon>
        <taxon>Actinomycetes</taxon>
        <taxon>Mycobacteriales</taxon>
        <taxon>Gordoniaceae</taxon>
        <taxon>Gordonia</taxon>
    </lineage>
</organism>
<dbReference type="InterPro" id="IPR000914">
    <property type="entry name" value="SBP_5_dom"/>
</dbReference>
<proteinExistence type="predicted"/>
<evidence type="ECO:0000256" key="1">
    <source>
        <dbReference type="SAM" id="MobiDB-lite"/>
    </source>
</evidence>